<dbReference type="RefSeq" id="XP_056491533.1">
    <property type="nucleotide sequence ID" value="XM_056628799.1"/>
</dbReference>
<dbReference type="GO" id="GO:0008843">
    <property type="term" value="F:endochitinase activity"/>
    <property type="evidence" value="ECO:0007669"/>
    <property type="project" value="UniProtKB-EC"/>
</dbReference>
<dbReference type="GO" id="GO:0000272">
    <property type="term" value="P:polysaccharide catabolic process"/>
    <property type="evidence" value="ECO:0007669"/>
    <property type="project" value="UniProtKB-KW"/>
</dbReference>
<feature type="domain" description="GH18" evidence="11">
    <location>
        <begin position="20"/>
        <end position="364"/>
    </location>
</feature>
<sequence>MWRGCDPVEQPSCDGISSKANYIGYYEGWNTQRACDIVEPENINVLPWTHLYYSFAYIDKSDFTITTMNDGDEDDWSKFTALKKKEEFIENIPVDRRLGSWCRKAFIKSAVETMKKYDFDGIDIDWEYPAAGDRGGTARDTANLVTLLKELREEVKTSWGVTVTLPSSYWYLKGFDLKGMAEHLDFFNFMAYDIHGTWDGKTKWTSAVVNPHTNLTEVSNGLDLLWRNSIDPSQVLLGLGFYGRSFTLDDTSCTSPGCAFDKDHNSTGGAAAGQCTGTSGILSDYEINRIIKSDAPEIKYDEAAAVNWMTWNNDQWVSFDNERTLKQKADFANSRCLGGLFSWALDMGGPGSLKNPNSMDPSDTSMNGADTKGGSDGTGILKVASEIFDSDDHEVTGIAPVNVIFPWITLPTPTTIPETTLSTSVEVAWETPKMVTSGTITTVTSTITRYVQDTVITVPPHTAYSHGFYNWNITQSNATFLVGTLWPSIPMPVVHITDDPNPLFESGVSHKQVTRTINIPPWPWHTDNENPTRITFTQGSPPGPTCTADCGEVCTKFCNGPCLNNCDDLSYSDFIDPLDDHPPSVADCVGPDCKNGECKDKLCIEKGCKGKGCQGRICTDDKDCEPTGCRGTDCYEGHCEGDDCQDHGCTGEDCDESSGRCIGFNCLAWGCIGLDCPPSGSGKFTCTGPNCRVVSCAGPDCDNGICKGEDCEPEDRDCEAQEAEVCTDWISSTLVTPASTHSTETVTTACKTITACEATPTTTTKTITDDQFVEATVSIIEYAQTLPADVSSAIESELMAYASDYWSAVGSTTSTKTTATTTTSSGGSEPSKAGYPNSFLIFKYHEEKDYIDASRKDTYSFYGAYYDYRQEMTEVQVCAGERKVAGPVDADEHDSYPSSLSGFDLGEYTGCKYTSPNGHPGHVTCENTLTEFDCLGFVKEKGNHVVDFGCGTSMDKAGTKTWKSYNKVIECSII</sequence>
<dbReference type="SUPFAM" id="SSF51445">
    <property type="entry name" value="(Trans)glycosidases"/>
    <property type="match status" value="1"/>
</dbReference>
<dbReference type="Gene3D" id="3.10.50.10">
    <property type="match status" value="1"/>
</dbReference>
<keyword evidence="8" id="KW-0624">Polysaccharide degradation</keyword>
<feature type="compositionally biased region" description="Polar residues" evidence="10">
    <location>
        <begin position="354"/>
        <end position="368"/>
    </location>
</feature>
<evidence type="ECO:0000256" key="6">
    <source>
        <dbReference type="ARBA" id="ARBA00023277"/>
    </source>
</evidence>
<dbReference type="EC" id="3.2.1.14" evidence="3"/>
<dbReference type="PROSITE" id="PS01095">
    <property type="entry name" value="GH18_1"/>
    <property type="match status" value="1"/>
</dbReference>
<dbReference type="SUPFAM" id="SSF54556">
    <property type="entry name" value="Chitinase insertion domain"/>
    <property type="match status" value="1"/>
</dbReference>
<keyword evidence="7 9" id="KW-0326">Glycosidase</keyword>
<dbReference type="Pfam" id="PF00704">
    <property type="entry name" value="Glyco_hydro_18"/>
    <property type="match status" value="1"/>
</dbReference>
<dbReference type="SMART" id="SM00636">
    <property type="entry name" value="Glyco_18"/>
    <property type="match status" value="1"/>
</dbReference>
<keyword evidence="6" id="KW-0119">Carbohydrate metabolism</keyword>
<evidence type="ECO:0000313" key="13">
    <source>
        <dbReference type="Proteomes" id="UP001147747"/>
    </source>
</evidence>
<evidence type="ECO:0000256" key="10">
    <source>
        <dbReference type="SAM" id="MobiDB-lite"/>
    </source>
</evidence>
<dbReference type="EMBL" id="JAPZBU010000005">
    <property type="protein sequence ID" value="KAJ5404291.1"/>
    <property type="molecule type" value="Genomic_DNA"/>
</dbReference>
<keyword evidence="13" id="KW-1185">Reference proteome</keyword>
<dbReference type="GeneID" id="81367779"/>
<evidence type="ECO:0000256" key="1">
    <source>
        <dbReference type="ARBA" id="ARBA00000822"/>
    </source>
</evidence>
<dbReference type="OrthoDB" id="73875at2759"/>
<comment type="similarity">
    <text evidence="2">Belongs to the glycosyl hydrolase 18 family. Chitinase class V subfamily.</text>
</comment>
<dbReference type="InterPro" id="IPR050314">
    <property type="entry name" value="Glycosyl_Hydrlase_18"/>
</dbReference>
<dbReference type="InterPro" id="IPR001579">
    <property type="entry name" value="Glyco_hydro_18_chit_AS"/>
</dbReference>
<evidence type="ECO:0000256" key="8">
    <source>
        <dbReference type="ARBA" id="ARBA00023326"/>
    </source>
</evidence>
<protein>
    <recommendedName>
        <fullName evidence="3">chitinase</fullName>
        <ecNumber evidence="3">3.2.1.14</ecNumber>
    </recommendedName>
</protein>
<dbReference type="PANTHER" id="PTHR11177">
    <property type="entry name" value="CHITINASE"/>
    <property type="match status" value="1"/>
</dbReference>
<name>A0A9X0BC24_9EURO</name>
<evidence type="ECO:0000256" key="9">
    <source>
        <dbReference type="RuleBase" id="RU000489"/>
    </source>
</evidence>
<reference evidence="12" key="1">
    <citation type="submission" date="2022-12" db="EMBL/GenBank/DDBJ databases">
        <authorList>
            <person name="Petersen C."/>
        </authorList>
    </citation>
    <scope>NUCLEOTIDE SEQUENCE</scope>
    <source>
        <strain evidence="12">IBT 29677</strain>
    </source>
</reference>
<dbReference type="InterPro" id="IPR011583">
    <property type="entry name" value="Chitinase_II/V-like_cat"/>
</dbReference>
<dbReference type="InterPro" id="IPR017853">
    <property type="entry name" value="GH"/>
</dbReference>
<keyword evidence="5" id="KW-0146">Chitin degradation</keyword>
<comment type="catalytic activity">
    <reaction evidence="1">
        <text>Random endo-hydrolysis of N-acetyl-beta-D-glucosaminide (1-&gt;4)-beta-linkages in chitin and chitodextrins.</text>
        <dbReference type="EC" id="3.2.1.14"/>
    </reaction>
</comment>
<evidence type="ECO:0000256" key="2">
    <source>
        <dbReference type="ARBA" id="ARBA00008682"/>
    </source>
</evidence>
<dbReference type="GO" id="GO:0008061">
    <property type="term" value="F:chitin binding"/>
    <property type="evidence" value="ECO:0007669"/>
    <property type="project" value="InterPro"/>
</dbReference>
<evidence type="ECO:0000259" key="11">
    <source>
        <dbReference type="PROSITE" id="PS51910"/>
    </source>
</evidence>
<evidence type="ECO:0000256" key="7">
    <source>
        <dbReference type="ARBA" id="ARBA00023295"/>
    </source>
</evidence>
<evidence type="ECO:0000256" key="5">
    <source>
        <dbReference type="ARBA" id="ARBA00023024"/>
    </source>
</evidence>
<accession>A0A9X0BC24</accession>
<organism evidence="12 13">
    <name type="scientific">Penicillium cosmopolitanum</name>
    <dbReference type="NCBI Taxonomy" id="1131564"/>
    <lineage>
        <taxon>Eukaryota</taxon>
        <taxon>Fungi</taxon>
        <taxon>Dikarya</taxon>
        <taxon>Ascomycota</taxon>
        <taxon>Pezizomycotina</taxon>
        <taxon>Eurotiomycetes</taxon>
        <taxon>Eurotiomycetidae</taxon>
        <taxon>Eurotiales</taxon>
        <taxon>Aspergillaceae</taxon>
        <taxon>Penicillium</taxon>
    </lineage>
</organism>
<proteinExistence type="inferred from homology"/>
<reference evidence="12" key="2">
    <citation type="journal article" date="2023" name="IMA Fungus">
        <title>Comparative genomic study of the Penicillium genus elucidates a diverse pangenome and 15 lateral gene transfer events.</title>
        <authorList>
            <person name="Petersen C."/>
            <person name="Sorensen T."/>
            <person name="Nielsen M.R."/>
            <person name="Sondergaard T.E."/>
            <person name="Sorensen J.L."/>
            <person name="Fitzpatrick D.A."/>
            <person name="Frisvad J.C."/>
            <person name="Nielsen K.L."/>
        </authorList>
    </citation>
    <scope>NUCLEOTIDE SEQUENCE</scope>
    <source>
        <strain evidence="12">IBT 29677</strain>
    </source>
</reference>
<keyword evidence="4 9" id="KW-0378">Hydrolase</keyword>
<dbReference type="GO" id="GO:0006032">
    <property type="term" value="P:chitin catabolic process"/>
    <property type="evidence" value="ECO:0007669"/>
    <property type="project" value="UniProtKB-KW"/>
</dbReference>
<dbReference type="PANTHER" id="PTHR11177:SF402">
    <property type="entry name" value="CHITINASE"/>
    <property type="match status" value="1"/>
</dbReference>
<dbReference type="PROSITE" id="PS51910">
    <property type="entry name" value="GH18_2"/>
    <property type="match status" value="1"/>
</dbReference>
<gene>
    <name evidence="12" type="ORF">N7509_004162</name>
</gene>
<dbReference type="Gene3D" id="3.20.20.80">
    <property type="entry name" value="Glycosidases"/>
    <property type="match status" value="1"/>
</dbReference>
<evidence type="ECO:0000313" key="12">
    <source>
        <dbReference type="EMBL" id="KAJ5404291.1"/>
    </source>
</evidence>
<feature type="region of interest" description="Disordered" evidence="10">
    <location>
        <begin position="352"/>
        <end position="374"/>
    </location>
</feature>
<evidence type="ECO:0000256" key="3">
    <source>
        <dbReference type="ARBA" id="ARBA00012729"/>
    </source>
</evidence>
<comment type="caution">
    <text evidence="12">The sequence shown here is derived from an EMBL/GenBank/DDBJ whole genome shotgun (WGS) entry which is preliminary data.</text>
</comment>
<dbReference type="AlphaFoldDB" id="A0A9X0BC24"/>
<dbReference type="Proteomes" id="UP001147747">
    <property type="component" value="Unassembled WGS sequence"/>
</dbReference>
<dbReference type="InterPro" id="IPR029070">
    <property type="entry name" value="Chitinase_insertion_sf"/>
</dbReference>
<evidence type="ECO:0000256" key="4">
    <source>
        <dbReference type="ARBA" id="ARBA00022801"/>
    </source>
</evidence>
<dbReference type="InterPro" id="IPR001223">
    <property type="entry name" value="Glyco_hydro18_cat"/>
</dbReference>